<evidence type="ECO:0000256" key="1">
    <source>
        <dbReference type="SAM" id="SignalP"/>
    </source>
</evidence>
<protein>
    <submittedName>
        <fullName evidence="2">Uncharacterized protein</fullName>
    </submittedName>
</protein>
<keyword evidence="1" id="KW-0732">Signal</keyword>
<organism evidence="2 3">
    <name type="scientific">Lithospermum erythrorhizon</name>
    <name type="common">Purple gromwell</name>
    <name type="synonym">Lithospermum officinale var. erythrorhizon</name>
    <dbReference type="NCBI Taxonomy" id="34254"/>
    <lineage>
        <taxon>Eukaryota</taxon>
        <taxon>Viridiplantae</taxon>
        <taxon>Streptophyta</taxon>
        <taxon>Embryophyta</taxon>
        <taxon>Tracheophyta</taxon>
        <taxon>Spermatophyta</taxon>
        <taxon>Magnoliopsida</taxon>
        <taxon>eudicotyledons</taxon>
        <taxon>Gunneridae</taxon>
        <taxon>Pentapetalae</taxon>
        <taxon>asterids</taxon>
        <taxon>lamiids</taxon>
        <taxon>Boraginales</taxon>
        <taxon>Boraginaceae</taxon>
        <taxon>Boraginoideae</taxon>
        <taxon>Lithospermeae</taxon>
        <taxon>Lithospermum</taxon>
    </lineage>
</organism>
<evidence type="ECO:0000313" key="3">
    <source>
        <dbReference type="Proteomes" id="UP001454036"/>
    </source>
</evidence>
<dbReference type="PANTHER" id="PTHR47481:SF10">
    <property type="entry name" value="COPIA-LIKE POLYPROTEIN_RETROTRANSPOSON"/>
    <property type="match status" value="1"/>
</dbReference>
<feature type="signal peptide" evidence="1">
    <location>
        <begin position="1"/>
        <end position="18"/>
    </location>
</feature>
<accession>A0AAV3S0L0</accession>
<proteinExistence type="predicted"/>
<dbReference type="EMBL" id="BAABME010012943">
    <property type="protein sequence ID" value="GAA0185671.1"/>
    <property type="molecule type" value="Genomic_DNA"/>
</dbReference>
<dbReference type="PANTHER" id="PTHR47481">
    <property type="match status" value="1"/>
</dbReference>
<dbReference type="Proteomes" id="UP001454036">
    <property type="component" value="Unassembled WGS sequence"/>
</dbReference>
<feature type="chain" id="PRO_5043405336" evidence="1">
    <location>
        <begin position="19"/>
        <end position="129"/>
    </location>
</feature>
<reference evidence="2 3" key="1">
    <citation type="submission" date="2024-01" db="EMBL/GenBank/DDBJ databases">
        <title>The complete chloroplast genome sequence of Lithospermum erythrorhizon: insights into the phylogenetic relationship among Boraginaceae species and the maternal lineages of purple gromwells.</title>
        <authorList>
            <person name="Okada T."/>
            <person name="Watanabe K."/>
        </authorList>
    </citation>
    <scope>NUCLEOTIDE SEQUENCE [LARGE SCALE GENOMIC DNA]</scope>
</reference>
<sequence length="129" mass="14516">MLLCPLIFFTPLLNRVLMLWKPGNVYILFFQDNEGFRAISLEHEFSNTHLSAFPSASACYCQRLKTLADQLRNVGAPLHNSRLVLQLVSGLTEAYNGIGTLIRQSNPLPAFYQARSMLILEEIGFAKQA</sequence>
<gene>
    <name evidence="2" type="ORF">LIER_32959</name>
</gene>
<dbReference type="AlphaFoldDB" id="A0AAV3S0L0"/>
<comment type="caution">
    <text evidence="2">The sequence shown here is derived from an EMBL/GenBank/DDBJ whole genome shotgun (WGS) entry which is preliminary data.</text>
</comment>
<evidence type="ECO:0000313" key="2">
    <source>
        <dbReference type="EMBL" id="GAA0185671.1"/>
    </source>
</evidence>
<keyword evidence="3" id="KW-1185">Reference proteome</keyword>
<dbReference type="Pfam" id="PF14223">
    <property type="entry name" value="Retrotran_gag_2"/>
    <property type="match status" value="1"/>
</dbReference>
<name>A0AAV3S0L0_LITER</name>